<dbReference type="EMBL" id="CP001827">
    <property type="protein sequence ID" value="ACZ62121.1"/>
    <property type="molecule type" value="Genomic_DNA"/>
</dbReference>
<keyword evidence="1" id="KW-0812">Transmembrane</keyword>
<feature type="transmembrane region" description="Helical" evidence="1">
    <location>
        <begin position="7"/>
        <end position="40"/>
    </location>
</feature>
<dbReference type="KEGG" id="dev:DhcVS_1004"/>
<protein>
    <submittedName>
        <fullName evidence="2">Uncharacterized protein</fullName>
    </submittedName>
</protein>
<evidence type="ECO:0000313" key="2">
    <source>
        <dbReference type="EMBL" id="ACZ62121.1"/>
    </source>
</evidence>
<feature type="transmembrane region" description="Helical" evidence="1">
    <location>
        <begin position="46"/>
        <end position="72"/>
    </location>
</feature>
<dbReference type="Proteomes" id="UP000002506">
    <property type="component" value="Chromosome"/>
</dbReference>
<keyword evidence="1" id="KW-1133">Transmembrane helix</keyword>
<dbReference type="eggNOG" id="ENOG5030RWZ">
    <property type="taxonomic scope" value="Bacteria"/>
</dbReference>
<organism evidence="2 3">
    <name type="scientific">Dehalococcoides mccartyi (strain VS)</name>
    <dbReference type="NCBI Taxonomy" id="311424"/>
    <lineage>
        <taxon>Bacteria</taxon>
        <taxon>Bacillati</taxon>
        <taxon>Chloroflexota</taxon>
        <taxon>Dehalococcoidia</taxon>
        <taxon>Dehalococcoidales</taxon>
        <taxon>Dehalococcoidaceae</taxon>
        <taxon>Dehalococcoides</taxon>
    </lineage>
</organism>
<gene>
    <name evidence="2" type="ordered locus">DhcVS_1004</name>
</gene>
<keyword evidence="1" id="KW-0472">Membrane</keyword>
<sequence>MKRPEGLLVLAIWQFCAAFFSLADVVLITLFFMPAIAGLYDYAREGAAWGLSILSFFTVTYLLISLIGGICLLKGRKYGRVFSLYQAAFSLLIFPLGTAAGIAGLIYLNQPNIKQYLNTR</sequence>
<evidence type="ECO:0000313" key="3">
    <source>
        <dbReference type="Proteomes" id="UP000002506"/>
    </source>
</evidence>
<name>D2BIH1_DEHMV</name>
<evidence type="ECO:0000256" key="1">
    <source>
        <dbReference type="SAM" id="Phobius"/>
    </source>
</evidence>
<dbReference type="HOGENOM" id="CLU_2045812_0_0_0"/>
<feature type="transmembrane region" description="Helical" evidence="1">
    <location>
        <begin position="84"/>
        <end position="108"/>
    </location>
</feature>
<accession>D2BIH1</accession>
<dbReference type="RefSeq" id="WP_012882271.1">
    <property type="nucleotide sequence ID" value="NC_013552.1"/>
</dbReference>
<dbReference type="AlphaFoldDB" id="D2BIH1"/>
<reference evidence="2 3" key="1">
    <citation type="journal article" date="2009" name="PLoS Genet.">
        <title>Localized plasticity in the streamlined genomes of vinyl chloride respiring Dehalococcoides.</title>
        <authorList>
            <person name="McMurdie P.J."/>
            <person name="Behrens S.F."/>
            <person name="Muller J.A."/>
            <person name="Goke J."/>
            <person name="Ritalahti K.M."/>
            <person name="Wagner R."/>
            <person name="Goltsman E."/>
            <person name="Lapidus A."/>
            <person name="Holmes S."/>
            <person name="Loffler F.E."/>
            <person name="Spormann A.M."/>
        </authorList>
    </citation>
    <scope>NUCLEOTIDE SEQUENCE [LARGE SCALE GENOMIC DNA]</scope>
    <source>
        <strain evidence="2 3">VS</strain>
    </source>
</reference>
<proteinExistence type="predicted"/>